<protein>
    <submittedName>
        <fullName evidence="1">Uncharacterized protein</fullName>
    </submittedName>
</protein>
<dbReference type="AlphaFoldDB" id="A0A383D681"/>
<proteinExistence type="predicted"/>
<gene>
    <name evidence="1" type="ORF">METZ01_LOCUS492688</name>
</gene>
<dbReference type="Pfam" id="PF13941">
    <property type="entry name" value="MutL"/>
    <property type="match status" value="1"/>
</dbReference>
<name>A0A383D681_9ZZZZ</name>
<reference evidence="1" key="1">
    <citation type="submission" date="2018-05" db="EMBL/GenBank/DDBJ databases">
        <authorList>
            <person name="Lanie J.A."/>
            <person name="Ng W.-L."/>
            <person name="Kazmierczak K.M."/>
            <person name="Andrzejewski T.M."/>
            <person name="Davidsen T.M."/>
            <person name="Wayne K.J."/>
            <person name="Tettelin H."/>
            <person name="Glass J.I."/>
            <person name="Rusch D."/>
            <person name="Podicherti R."/>
            <person name="Tsui H.-C.T."/>
            <person name="Winkler M.E."/>
        </authorList>
    </citation>
    <scope>NUCLEOTIDE SEQUENCE</scope>
</reference>
<evidence type="ECO:0000313" key="1">
    <source>
        <dbReference type="EMBL" id="SVE39834.1"/>
    </source>
</evidence>
<organism evidence="1">
    <name type="scientific">marine metagenome</name>
    <dbReference type="NCBI Taxonomy" id="408172"/>
    <lineage>
        <taxon>unclassified sequences</taxon>
        <taxon>metagenomes</taxon>
        <taxon>ecological metagenomes</taxon>
    </lineage>
</organism>
<accession>A0A383D681</accession>
<dbReference type="InterPro" id="IPR006230">
    <property type="entry name" value="MutL"/>
</dbReference>
<dbReference type="EMBL" id="UINC01214552">
    <property type="protein sequence ID" value="SVE39834.1"/>
    <property type="molecule type" value="Genomic_DNA"/>
</dbReference>
<feature type="non-terminal residue" evidence="1">
    <location>
        <position position="126"/>
    </location>
</feature>
<sequence>MDGAYRLTYRGEAPTTVEAPFEDVTRGVLNAIMELEELSGHNILDGEKIISPASGDHGVDIYISTSSAGGGLQMMVGGVVKSMTGESAQRAALGAGAIVMDVLASNDGRLYHEKVQRIRQLRPDMI</sequence>